<gene>
    <name evidence="2" type="ORF">E9531_14315</name>
</gene>
<dbReference type="Proteomes" id="UP000308917">
    <property type="component" value="Unassembled WGS sequence"/>
</dbReference>
<protein>
    <submittedName>
        <fullName evidence="2">Alpha/beta fold hydrolase</fullName>
    </submittedName>
</protein>
<proteinExistence type="predicted"/>
<dbReference type="Pfam" id="PF00561">
    <property type="entry name" value="Abhydrolase_1"/>
    <property type="match status" value="1"/>
</dbReference>
<comment type="caution">
    <text evidence="2">The sequence shown here is derived from an EMBL/GenBank/DDBJ whole genome shotgun (WGS) entry which is preliminary data.</text>
</comment>
<organism evidence="2 3">
    <name type="scientific">Lampropedia puyangensis</name>
    <dbReference type="NCBI Taxonomy" id="1330072"/>
    <lineage>
        <taxon>Bacteria</taxon>
        <taxon>Pseudomonadati</taxon>
        <taxon>Pseudomonadota</taxon>
        <taxon>Betaproteobacteria</taxon>
        <taxon>Burkholderiales</taxon>
        <taxon>Comamonadaceae</taxon>
        <taxon>Lampropedia</taxon>
    </lineage>
</organism>
<dbReference type="EMBL" id="STFG01000020">
    <property type="protein sequence ID" value="THT98494.1"/>
    <property type="molecule type" value="Genomic_DNA"/>
</dbReference>
<keyword evidence="2" id="KW-0378">Hydrolase</keyword>
<dbReference type="GO" id="GO:0016787">
    <property type="term" value="F:hydrolase activity"/>
    <property type="evidence" value="ECO:0007669"/>
    <property type="project" value="UniProtKB-KW"/>
</dbReference>
<accession>A0A4S8EXC1</accession>
<dbReference type="OrthoDB" id="9793083at2"/>
<dbReference type="InterPro" id="IPR050266">
    <property type="entry name" value="AB_hydrolase_sf"/>
</dbReference>
<dbReference type="AlphaFoldDB" id="A0A4S8EXC1"/>
<feature type="domain" description="AB hydrolase-1" evidence="1">
    <location>
        <begin position="31"/>
        <end position="151"/>
    </location>
</feature>
<sequence length="264" mass="28728">MSLLAQARQHVCRVGGAELVVYELGQSQAQPLLLLHGGMGSSHDWDSVVDALAQSFRLLLLDFRGHGRSSMGALPLSYAQHAADVVAVLDHLKLASVNILGFSDGGITGYRLALQCPVRVQALATVGAQWRLLDGDPSIPFLQGLTRQRWEQLFPHALSSYEQENPQPDFDALLGAVKALWLDRTADGYPSEAVRGIQAPLLLIRGDNDPLLSLAEVSALQDALPHAHLWNQAFSGHAVHDDAAEAFLKMVVDFFCAPSRRRTN</sequence>
<dbReference type="GO" id="GO:0016020">
    <property type="term" value="C:membrane"/>
    <property type="evidence" value="ECO:0007669"/>
    <property type="project" value="TreeGrafter"/>
</dbReference>
<dbReference type="SUPFAM" id="SSF53474">
    <property type="entry name" value="alpha/beta-Hydrolases"/>
    <property type="match status" value="1"/>
</dbReference>
<dbReference type="RefSeq" id="WP_136574455.1">
    <property type="nucleotide sequence ID" value="NZ_STFG01000020.1"/>
</dbReference>
<dbReference type="InterPro" id="IPR000073">
    <property type="entry name" value="AB_hydrolase_1"/>
</dbReference>
<reference evidence="2 3" key="1">
    <citation type="journal article" date="2015" name="Antonie Van Leeuwenhoek">
        <title>Lampropedia puyangensis sp. nov., isolated from symptomatic bark of Populus ? euramericana canker and emended description of Lampropedia hyalina (Ehrenberg 1832) Lee et al. 2004.</title>
        <authorList>
            <person name="Li Y."/>
            <person name="Wang T."/>
            <person name="Piao C.G."/>
            <person name="Wang L.F."/>
            <person name="Tian G.Z."/>
            <person name="Zhu T.H."/>
            <person name="Guo M.W."/>
        </authorList>
    </citation>
    <scope>NUCLEOTIDE SEQUENCE [LARGE SCALE GENOMIC DNA]</scope>
    <source>
        <strain evidence="2 3">2-bin</strain>
    </source>
</reference>
<keyword evidence="3" id="KW-1185">Reference proteome</keyword>
<dbReference type="Gene3D" id="3.40.50.1820">
    <property type="entry name" value="alpha/beta hydrolase"/>
    <property type="match status" value="1"/>
</dbReference>
<dbReference type="PANTHER" id="PTHR43798:SF33">
    <property type="entry name" value="HYDROLASE, PUTATIVE (AFU_ORTHOLOGUE AFUA_2G14860)-RELATED"/>
    <property type="match status" value="1"/>
</dbReference>
<evidence type="ECO:0000259" key="1">
    <source>
        <dbReference type="Pfam" id="PF00561"/>
    </source>
</evidence>
<evidence type="ECO:0000313" key="3">
    <source>
        <dbReference type="Proteomes" id="UP000308917"/>
    </source>
</evidence>
<evidence type="ECO:0000313" key="2">
    <source>
        <dbReference type="EMBL" id="THT98494.1"/>
    </source>
</evidence>
<name>A0A4S8EXC1_9BURK</name>
<dbReference type="InterPro" id="IPR029058">
    <property type="entry name" value="AB_hydrolase_fold"/>
</dbReference>
<dbReference type="PANTHER" id="PTHR43798">
    <property type="entry name" value="MONOACYLGLYCEROL LIPASE"/>
    <property type="match status" value="1"/>
</dbReference>